<dbReference type="AlphaFoldDB" id="A0A8X6KN74"/>
<dbReference type="EMBL" id="BMAO01021953">
    <property type="protein sequence ID" value="GFQ78756.1"/>
    <property type="molecule type" value="Genomic_DNA"/>
</dbReference>
<name>A0A8X6KN74_TRICU</name>
<dbReference type="Proteomes" id="UP000887116">
    <property type="component" value="Unassembled WGS sequence"/>
</dbReference>
<gene>
    <name evidence="1" type="ORF">TNCT_484621</name>
</gene>
<evidence type="ECO:0000313" key="2">
    <source>
        <dbReference type="Proteomes" id="UP000887116"/>
    </source>
</evidence>
<keyword evidence="2" id="KW-1185">Reference proteome</keyword>
<comment type="caution">
    <text evidence="1">The sequence shown here is derived from an EMBL/GenBank/DDBJ whole genome shotgun (WGS) entry which is preliminary data.</text>
</comment>
<accession>A0A8X6KN74</accession>
<evidence type="ECO:0000313" key="1">
    <source>
        <dbReference type="EMBL" id="GFQ78756.1"/>
    </source>
</evidence>
<organism evidence="1 2">
    <name type="scientific">Trichonephila clavata</name>
    <name type="common">Joro spider</name>
    <name type="synonym">Nephila clavata</name>
    <dbReference type="NCBI Taxonomy" id="2740835"/>
    <lineage>
        <taxon>Eukaryota</taxon>
        <taxon>Metazoa</taxon>
        <taxon>Ecdysozoa</taxon>
        <taxon>Arthropoda</taxon>
        <taxon>Chelicerata</taxon>
        <taxon>Arachnida</taxon>
        <taxon>Araneae</taxon>
        <taxon>Araneomorphae</taxon>
        <taxon>Entelegynae</taxon>
        <taxon>Araneoidea</taxon>
        <taxon>Nephilidae</taxon>
        <taxon>Trichonephila</taxon>
    </lineage>
</organism>
<proteinExistence type="predicted"/>
<sequence length="84" mass="9377">MSPSLLQNPHLTKKQIQTIQNPLARLTASPELKHLSTITLQDTLICHKPHLLLPERTQPPPPSRPLEVTAIDLGFLRCDLSIIS</sequence>
<dbReference type="OrthoDB" id="10463906at2759"/>
<protein>
    <submittedName>
        <fullName evidence="1">Uncharacterized protein</fullName>
    </submittedName>
</protein>
<reference evidence="1" key="1">
    <citation type="submission" date="2020-07" db="EMBL/GenBank/DDBJ databases">
        <title>Multicomponent nature underlies the extraordinary mechanical properties of spider dragline silk.</title>
        <authorList>
            <person name="Kono N."/>
            <person name="Nakamura H."/>
            <person name="Mori M."/>
            <person name="Yoshida Y."/>
            <person name="Ohtoshi R."/>
            <person name="Malay A.D."/>
            <person name="Moran D.A.P."/>
            <person name="Tomita M."/>
            <person name="Numata K."/>
            <person name="Arakawa K."/>
        </authorList>
    </citation>
    <scope>NUCLEOTIDE SEQUENCE</scope>
</reference>